<dbReference type="RefSeq" id="XP_031855639.1">
    <property type="nucleotide sequence ID" value="XM_031999748.1"/>
</dbReference>
<keyword evidence="5 6" id="KW-0206">Cytoskeleton</keyword>
<evidence type="ECO:0000259" key="8">
    <source>
        <dbReference type="Pfam" id="PF04130"/>
    </source>
</evidence>
<evidence type="ECO:0000256" key="5">
    <source>
        <dbReference type="ARBA" id="ARBA00023212"/>
    </source>
</evidence>
<feature type="region of interest" description="Disordered" evidence="7">
    <location>
        <begin position="535"/>
        <end position="554"/>
    </location>
</feature>
<dbReference type="GO" id="GO:0000922">
    <property type="term" value="C:spindle pole"/>
    <property type="evidence" value="ECO:0007669"/>
    <property type="project" value="InterPro"/>
</dbReference>
<evidence type="ECO:0000313" key="9">
    <source>
        <dbReference type="EMBL" id="VVT56389.1"/>
    </source>
</evidence>
<dbReference type="GO" id="GO:0044732">
    <property type="term" value="C:mitotic spindle pole body"/>
    <property type="evidence" value="ECO:0007669"/>
    <property type="project" value="TreeGrafter"/>
</dbReference>
<proteinExistence type="inferred from homology"/>
<dbReference type="PANTHER" id="PTHR19302">
    <property type="entry name" value="GAMMA TUBULIN COMPLEX PROTEIN"/>
    <property type="match status" value="1"/>
</dbReference>
<keyword evidence="4 6" id="KW-0493">Microtubule</keyword>
<dbReference type="InterPro" id="IPR040457">
    <property type="entry name" value="GCP_C"/>
</dbReference>
<feature type="compositionally biased region" description="Acidic residues" evidence="7">
    <location>
        <begin position="535"/>
        <end position="545"/>
    </location>
</feature>
<dbReference type="InterPro" id="IPR007259">
    <property type="entry name" value="GCP"/>
</dbReference>
<dbReference type="GeneID" id="43583848"/>
<dbReference type="GO" id="GO:0007020">
    <property type="term" value="P:microtubule nucleation"/>
    <property type="evidence" value="ECO:0007669"/>
    <property type="project" value="InterPro"/>
</dbReference>
<name>A0A5E8BXM1_9ASCO</name>
<sequence length="934" mass="104803">MIHEILLVLSGFESSIVKAATNNDLGLSSIHRFSENSDTFHHRGIHLDENSIDLLQNQETISNKTLLHPAEKKLLETVAEFGARHHQLIETVRTFEYTPAHVSGLPTSFSFLSHSDNTYDGDNNATAATTAILPPSYVIVRPAIVTTFRTHVLLPLATQLQSIESLILRKDARYVGGNNTVSVAQVVSEVVLRWNRVIRYSLYVLALLRVQVTPANINTEFLPGEFGLPMLDKEISQTSNAFGLFTGPIGYPEVDLVREKCLLAAHRVWLQMAVSWLLYGHVAATSSLIYTKQRFGDNLTDDTEVRENHRAIVEYLLANPSQQPITATAGLGGKDSLRWRDAAGDASQWENGAPKDLFLPPKVSYEMGYLIYTTGNMVYQFLGANGAFSVDDTYSLNIPNFLSKSPSISSFNSFLGVSSLRNESSELLHSATTTVAELTVPINVSELRFAVRSLRSAILRTLGGNSSSETGGKRAGPFRASRVCQYFWTLRKVALAGDAEFCAQLGIQSEDVKKEAEMRSSGGGMSSFSLEVYDDDENDDDDMEGSNENGNGLIKKRDSLVPKVSADAVLRKLAPEVLRRALLNIAESLGTEEEDNAINHPFYKPQEYSLFRNKEMYFDATEFLFLVPDSSLADTQPQLGFDIFHNYLLDVPTQLELRLNWFQSVLTRSPELDSAKYAVLFSFLVSLSSAQRLLAEQWRSLMTWRGPTYRKRLKIYPHLQQSLLQELDSLLFAVYHARVFVAAVWEYFQVTVIDHQFSKLLGKCFPQKESIPYPDYSKYGDENGSDDEKDPFLDPDAIAGFHQEFISTVYDMVFLDNDDLSKLFLELTVVIKTSSSWLVHNQAMLLLATQTMDITPQEQAQLQKAGNSMRQLSRSIHRAMETIYDQVEYIQQSDDDVATKNPLHLLLLRIEFVRDRVSSGIQNHSSVSQDAETY</sequence>
<reference evidence="9 10" key="1">
    <citation type="submission" date="2019-09" db="EMBL/GenBank/DDBJ databases">
        <authorList>
            <person name="Brejova B."/>
        </authorList>
    </citation>
    <scope>NUCLEOTIDE SEQUENCE [LARGE SCALE GENOMIC DNA]</scope>
</reference>
<dbReference type="GO" id="GO:0043015">
    <property type="term" value="F:gamma-tubulin binding"/>
    <property type="evidence" value="ECO:0007669"/>
    <property type="project" value="InterPro"/>
</dbReference>
<evidence type="ECO:0000256" key="3">
    <source>
        <dbReference type="ARBA" id="ARBA00022490"/>
    </source>
</evidence>
<feature type="domain" description="Gamma tubulin complex component C-terminal" evidence="8">
    <location>
        <begin position="675"/>
        <end position="912"/>
    </location>
</feature>
<protein>
    <recommendedName>
        <fullName evidence="6">Spindle pole body component</fullName>
    </recommendedName>
</protein>
<comment type="subcellular location">
    <subcellularLocation>
        <location evidence="1 6">Cytoplasm</location>
        <location evidence="1 6">Cytoskeleton</location>
        <location evidence="1 6">Microtubule organizing center</location>
    </subcellularLocation>
</comment>
<dbReference type="GO" id="GO:0051225">
    <property type="term" value="P:spindle assembly"/>
    <property type="evidence" value="ECO:0007669"/>
    <property type="project" value="TreeGrafter"/>
</dbReference>
<gene>
    <name evidence="9" type="ORF">SAPINGB_P005033</name>
</gene>
<dbReference type="AlphaFoldDB" id="A0A5E8BXM1"/>
<dbReference type="GO" id="GO:0051321">
    <property type="term" value="P:meiotic cell cycle"/>
    <property type="evidence" value="ECO:0007669"/>
    <property type="project" value="TreeGrafter"/>
</dbReference>
<evidence type="ECO:0000256" key="6">
    <source>
        <dbReference type="RuleBase" id="RU363050"/>
    </source>
</evidence>
<keyword evidence="10" id="KW-1185">Reference proteome</keyword>
<dbReference type="GO" id="GO:0005874">
    <property type="term" value="C:microtubule"/>
    <property type="evidence" value="ECO:0007669"/>
    <property type="project" value="UniProtKB-KW"/>
</dbReference>
<evidence type="ECO:0000256" key="7">
    <source>
        <dbReference type="SAM" id="MobiDB-lite"/>
    </source>
</evidence>
<dbReference type="GO" id="GO:0000930">
    <property type="term" value="C:gamma-tubulin complex"/>
    <property type="evidence" value="ECO:0007669"/>
    <property type="project" value="TreeGrafter"/>
</dbReference>
<keyword evidence="3 6" id="KW-0963">Cytoplasm</keyword>
<dbReference type="GO" id="GO:0051011">
    <property type="term" value="F:microtubule minus-end binding"/>
    <property type="evidence" value="ECO:0007669"/>
    <property type="project" value="TreeGrafter"/>
</dbReference>
<accession>A0A5E8BXM1</accession>
<comment type="similarity">
    <text evidence="2 6">Belongs to the TUBGCP family.</text>
</comment>
<dbReference type="GO" id="GO:0000278">
    <property type="term" value="P:mitotic cell cycle"/>
    <property type="evidence" value="ECO:0007669"/>
    <property type="project" value="TreeGrafter"/>
</dbReference>
<dbReference type="InterPro" id="IPR042241">
    <property type="entry name" value="GCP_C_sf"/>
</dbReference>
<organism evidence="9 10">
    <name type="scientific">Magnusiomyces paraingens</name>
    <dbReference type="NCBI Taxonomy" id="2606893"/>
    <lineage>
        <taxon>Eukaryota</taxon>
        <taxon>Fungi</taxon>
        <taxon>Dikarya</taxon>
        <taxon>Ascomycota</taxon>
        <taxon>Saccharomycotina</taxon>
        <taxon>Dipodascomycetes</taxon>
        <taxon>Dipodascales</taxon>
        <taxon>Dipodascaceae</taxon>
        <taxon>Magnusiomyces</taxon>
    </lineage>
</organism>
<dbReference type="Pfam" id="PF04130">
    <property type="entry name" value="GCP_C_terminal"/>
    <property type="match status" value="1"/>
</dbReference>
<dbReference type="PANTHER" id="PTHR19302:SF27">
    <property type="entry name" value="GAMMA-TUBULIN COMPLEX COMPONENT 4"/>
    <property type="match status" value="1"/>
</dbReference>
<evidence type="ECO:0000256" key="1">
    <source>
        <dbReference type="ARBA" id="ARBA00004267"/>
    </source>
</evidence>
<dbReference type="EMBL" id="CABVLU010000004">
    <property type="protein sequence ID" value="VVT56389.1"/>
    <property type="molecule type" value="Genomic_DNA"/>
</dbReference>
<evidence type="ECO:0000256" key="2">
    <source>
        <dbReference type="ARBA" id="ARBA00010337"/>
    </source>
</evidence>
<evidence type="ECO:0000256" key="4">
    <source>
        <dbReference type="ARBA" id="ARBA00022701"/>
    </source>
</evidence>
<dbReference type="Gene3D" id="1.20.120.1900">
    <property type="entry name" value="Gamma-tubulin complex, C-terminal domain"/>
    <property type="match status" value="1"/>
</dbReference>
<dbReference type="GO" id="GO:0031122">
    <property type="term" value="P:cytoplasmic microtubule organization"/>
    <property type="evidence" value="ECO:0007669"/>
    <property type="project" value="TreeGrafter"/>
</dbReference>
<dbReference type="Proteomes" id="UP000398389">
    <property type="component" value="Unassembled WGS sequence"/>
</dbReference>
<evidence type="ECO:0000313" key="10">
    <source>
        <dbReference type="Proteomes" id="UP000398389"/>
    </source>
</evidence>